<protein>
    <submittedName>
        <fullName evidence="2">Uncharacterized protein</fullName>
    </submittedName>
</protein>
<reference evidence="2 3" key="1">
    <citation type="submission" date="2020-08" db="EMBL/GenBank/DDBJ databases">
        <title>Whole genome shotgun sequence of Actinoplanes ianthinogenes NBRC 13996.</title>
        <authorList>
            <person name="Komaki H."/>
            <person name="Tamura T."/>
        </authorList>
    </citation>
    <scope>NUCLEOTIDE SEQUENCE [LARGE SCALE GENOMIC DNA]</scope>
    <source>
        <strain evidence="2 3">NBRC 13996</strain>
    </source>
</reference>
<evidence type="ECO:0000313" key="3">
    <source>
        <dbReference type="Proteomes" id="UP000676967"/>
    </source>
</evidence>
<evidence type="ECO:0000256" key="1">
    <source>
        <dbReference type="SAM" id="Phobius"/>
    </source>
</evidence>
<keyword evidence="1" id="KW-0812">Transmembrane</keyword>
<evidence type="ECO:0000313" key="2">
    <source>
        <dbReference type="EMBL" id="BCJ39797.1"/>
    </source>
</evidence>
<keyword evidence="1" id="KW-1133">Transmembrane helix</keyword>
<gene>
    <name evidence="2" type="ORF">Aiant_04540</name>
</gene>
<keyword evidence="3" id="KW-1185">Reference proteome</keyword>
<proteinExistence type="predicted"/>
<feature type="transmembrane region" description="Helical" evidence="1">
    <location>
        <begin position="12"/>
        <end position="32"/>
    </location>
</feature>
<organism evidence="2 3">
    <name type="scientific">Actinoplanes ianthinogenes</name>
    <dbReference type="NCBI Taxonomy" id="122358"/>
    <lineage>
        <taxon>Bacteria</taxon>
        <taxon>Bacillati</taxon>
        <taxon>Actinomycetota</taxon>
        <taxon>Actinomycetes</taxon>
        <taxon>Micromonosporales</taxon>
        <taxon>Micromonosporaceae</taxon>
        <taxon>Actinoplanes</taxon>
    </lineage>
</organism>
<dbReference type="Proteomes" id="UP000676967">
    <property type="component" value="Chromosome"/>
</dbReference>
<sequence length="76" mass="8291">MSAEGTSDRDLASLGLAVTRWGLVTVFVWVGALKFQDRFRPGGITTRVLLTSSPRDEVSAARRFLGWPQPSSEGEP</sequence>
<keyword evidence="1" id="KW-0472">Membrane</keyword>
<name>A0ABM7LKI6_9ACTN</name>
<dbReference type="EMBL" id="AP023356">
    <property type="protein sequence ID" value="BCJ39797.1"/>
    <property type="molecule type" value="Genomic_DNA"/>
</dbReference>
<accession>A0ABM7LKI6</accession>